<dbReference type="CDD" id="cd18738">
    <property type="entry name" value="PIN_VapC4-5_FitB-like"/>
    <property type="match status" value="1"/>
</dbReference>
<dbReference type="KEGG" id="run:DR864_20735"/>
<evidence type="ECO:0000259" key="1">
    <source>
        <dbReference type="Pfam" id="PF01850"/>
    </source>
</evidence>
<dbReference type="InterPro" id="IPR002716">
    <property type="entry name" value="PIN_dom"/>
</dbReference>
<sequence length="123" mass="14247">MNGIDFLADTNFLIYVHEGTSIVEPFLDYHFAISYVTEIELLGKFSLSKTEKTLLRKLHDECFIIDMNPNIKDRCIWIRQRYKIKLPDAIIAATAIEVGLPFISSDKGFSIIKELNFLYLEKI</sequence>
<evidence type="ECO:0000313" key="3">
    <source>
        <dbReference type="Proteomes" id="UP000251993"/>
    </source>
</evidence>
<dbReference type="EMBL" id="CP030850">
    <property type="protein sequence ID" value="AXE20001.1"/>
    <property type="molecule type" value="Genomic_DNA"/>
</dbReference>
<dbReference type="Gene3D" id="3.40.50.1010">
    <property type="entry name" value="5'-nuclease"/>
    <property type="match status" value="1"/>
</dbReference>
<dbReference type="AlphaFoldDB" id="A0A344TMY0"/>
<dbReference type="OrthoDB" id="676982at2"/>
<keyword evidence="3" id="KW-1185">Reference proteome</keyword>
<dbReference type="SUPFAM" id="SSF88723">
    <property type="entry name" value="PIN domain-like"/>
    <property type="match status" value="1"/>
</dbReference>
<dbReference type="Pfam" id="PF01850">
    <property type="entry name" value="PIN"/>
    <property type="match status" value="1"/>
</dbReference>
<organism evidence="2 3">
    <name type="scientific">Runella rosea</name>
    <dbReference type="NCBI Taxonomy" id="2259595"/>
    <lineage>
        <taxon>Bacteria</taxon>
        <taxon>Pseudomonadati</taxon>
        <taxon>Bacteroidota</taxon>
        <taxon>Cytophagia</taxon>
        <taxon>Cytophagales</taxon>
        <taxon>Spirosomataceae</taxon>
        <taxon>Runella</taxon>
    </lineage>
</organism>
<dbReference type="RefSeq" id="WP_114068767.1">
    <property type="nucleotide sequence ID" value="NZ_CP030850.1"/>
</dbReference>
<protein>
    <submittedName>
        <fullName evidence="2">VapC toxin family PIN domain ribonuclease</fullName>
    </submittedName>
</protein>
<reference evidence="2 3" key="1">
    <citation type="submission" date="2018-07" db="EMBL/GenBank/DDBJ databases">
        <title>Genome sequencing of Runella.</title>
        <authorList>
            <person name="Baek M.-G."/>
            <person name="Yi H."/>
        </authorList>
    </citation>
    <scope>NUCLEOTIDE SEQUENCE [LARGE SCALE GENOMIC DNA]</scope>
    <source>
        <strain evidence="2 3">HYN0085</strain>
    </source>
</reference>
<feature type="domain" description="PIN" evidence="1">
    <location>
        <begin position="8"/>
        <end position="113"/>
    </location>
</feature>
<name>A0A344TMY0_9BACT</name>
<dbReference type="Proteomes" id="UP000251993">
    <property type="component" value="Chromosome"/>
</dbReference>
<dbReference type="InterPro" id="IPR029060">
    <property type="entry name" value="PIN-like_dom_sf"/>
</dbReference>
<proteinExistence type="predicted"/>
<accession>A0A344TMY0</accession>
<evidence type="ECO:0000313" key="2">
    <source>
        <dbReference type="EMBL" id="AXE20001.1"/>
    </source>
</evidence>
<gene>
    <name evidence="2" type="ORF">DR864_20735</name>
</gene>